<reference evidence="12" key="2">
    <citation type="submission" date="2025-08" db="UniProtKB">
        <authorList>
            <consortium name="Ensembl"/>
        </authorList>
    </citation>
    <scope>IDENTIFICATION</scope>
</reference>
<dbReference type="Proteomes" id="UP000008912">
    <property type="component" value="Unassembled WGS sequence"/>
</dbReference>
<feature type="transmembrane region" description="Helical" evidence="10">
    <location>
        <begin position="327"/>
        <end position="344"/>
    </location>
</feature>
<keyword evidence="6 10" id="KW-1133">Transmembrane helix</keyword>
<name>A0A7N5KA91_AILME</name>
<keyword evidence="13" id="KW-1185">Reference proteome</keyword>
<comment type="subcellular location">
    <subcellularLocation>
        <location evidence="1">Membrane</location>
        <topology evidence="1">Multi-pass membrane protein</topology>
    </subcellularLocation>
</comment>
<keyword evidence="2 10" id="KW-0812">Transmembrane</keyword>
<keyword evidence="5" id="KW-0862">Zinc</keyword>
<feature type="transmembrane region" description="Helical" evidence="10">
    <location>
        <begin position="418"/>
        <end position="439"/>
    </location>
</feature>
<dbReference type="InterPro" id="IPR001841">
    <property type="entry name" value="Znf_RING"/>
</dbReference>
<dbReference type="PANTHER" id="PTHR21041">
    <property type="entry name" value="DENDRITIC CELL-SPECIFIC TRANSMEMBRANE PROTEIN"/>
    <property type="match status" value="1"/>
</dbReference>
<sequence>MATTLHQDGATGQRRKIPHTTVHRLLSWGLPAPCGRFLQRQPGTFPITAVLLGAGTGGLLAVGLGAVGWGTSPDIRCASLLLIPKMLGKEGRLFVLGYALAAIYEGPAANLRYNLNEVIASLGCTVELQVNNTRAAWRVSTAPLRAVFKDLLGSKESLKAKTRNISKSFEDLDAQVNSDTGFTLENATGSEGTARGAETHGARPPVVDRGILSCRRWFKRKHEQCLQRVWVPLLKHLLCLPMTFKFFCGIAKAMEVWCRRRIPVEGNFGQTYDSLNQSIHDLEGDFSATIELKEEKQAAVLGLNKSWEHVSTELRDYVRHQEARLEWALGLLHVLFSCTFLLVLRASFSYMDSYNGDIRFDNIYISTYFRQIDERRKKLGKRTLLALRKAEEKTVIFPCNPSVQASEMRNVVRELVETLPVLLLLLLLCGLDWALYSIFDTIRHHSFLQYSFRSSHKLEVKVGGDSMLARLLRKTIGALNSSSETVVESNNMPCLPQPMRLDASAYMRAALPTGLLLPLCLLQAFAYRLRRVIAAFYFPKREKKRTLFLYNDLLRKRAAFTQLRRAAILRRARLQKAPRHRLADVLHRRCPLLRGWLRRRCVVCQAPETPEAYVCPTPDCAAVYCRPCWDDMRRRCPACTPPEELSSSAYSDSNDDATYAE</sequence>
<dbReference type="GO" id="GO:0016020">
    <property type="term" value="C:membrane"/>
    <property type="evidence" value="ECO:0007669"/>
    <property type="project" value="UniProtKB-SubCell"/>
</dbReference>
<accession>A0A7N5KA91</accession>
<dbReference type="PROSITE" id="PS50089">
    <property type="entry name" value="ZF_RING_2"/>
    <property type="match status" value="1"/>
</dbReference>
<evidence type="ECO:0000256" key="9">
    <source>
        <dbReference type="SAM" id="MobiDB-lite"/>
    </source>
</evidence>
<evidence type="ECO:0000259" key="11">
    <source>
        <dbReference type="PROSITE" id="PS50089"/>
    </source>
</evidence>
<protein>
    <submittedName>
        <fullName evidence="12">DC-STAMP domain containing 1</fullName>
    </submittedName>
</protein>
<dbReference type="PANTHER" id="PTHR21041:SF17">
    <property type="entry name" value="E3 UBIQUITIN-PROTEIN LIGASE DCST1"/>
    <property type="match status" value="1"/>
</dbReference>
<evidence type="ECO:0000256" key="1">
    <source>
        <dbReference type="ARBA" id="ARBA00004141"/>
    </source>
</evidence>
<gene>
    <name evidence="12" type="primary">DCST1</name>
</gene>
<dbReference type="Pfam" id="PF26037">
    <property type="entry name" value="zf-RING_DCST1_C"/>
    <property type="match status" value="1"/>
</dbReference>
<dbReference type="Ensembl" id="ENSAMET00000045779.1">
    <property type="protein sequence ID" value="ENSAMEP00000037078.1"/>
    <property type="gene ID" value="ENSAMEG00000011449.2"/>
</dbReference>
<evidence type="ECO:0000256" key="10">
    <source>
        <dbReference type="SAM" id="Phobius"/>
    </source>
</evidence>
<keyword evidence="3" id="KW-0479">Metal-binding</keyword>
<dbReference type="InterPro" id="IPR012858">
    <property type="entry name" value="DC_STAMP-like"/>
</dbReference>
<reference evidence="12 13" key="1">
    <citation type="journal article" date="2010" name="Nature">
        <title>The sequence and de novo assembly of the giant panda genome.</title>
        <authorList>
            <person name="Li R."/>
            <person name="Fan W."/>
            <person name="Tian G."/>
            <person name="Zhu H."/>
            <person name="He L."/>
            <person name="Cai J."/>
            <person name="Huang Q."/>
            <person name="Cai Q."/>
            <person name="Li B."/>
            <person name="Bai Y."/>
            <person name="Zhang Z."/>
            <person name="Zhang Y."/>
            <person name="Wang W."/>
            <person name="Li J."/>
            <person name="Wei F."/>
            <person name="Li H."/>
            <person name="Jian M."/>
            <person name="Li J."/>
            <person name="Zhang Z."/>
            <person name="Nielsen R."/>
            <person name="Li D."/>
            <person name="Gu W."/>
            <person name="Yang Z."/>
            <person name="Xuan Z."/>
            <person name="Ryder O.A."/>
            <person name="Leung F.C."/>
            <person name="Zhou Y."/>
            <person name="Cao J."/>
            <person name="Sun X."/>
            <person name="Fu Y."/>
            <person name="Fang X."/>
            <person name="Guo X."/>
            <person name="Wang B."/>
            <person name="Hou R."/>
            <person name="Shen F."/>
            <person name="Mu B."/>
            <person name="Ni P."/>
            <person name="Lin R."/>
            <person name="Qian W."/>
            <person name="Wang G."/>
            <person name="Yu C."/>
            <person name="Nie W."/>
            <person name="Wang J."/>
            <person name="Wu Z."/>
            <person name="Liang H."/>
            <person name="Min J."/>
            <person name="Wu Q."/>
            <person name="Cheng S."/>
            <person name="Ruan J."/>
            <person name="Wang M."/>
            <person name="Shi Z."/>
            <person name="Wen M."/>
            <person name="Liu B."/>
            <person name="Ren X."/>
            <person name="Zheng H."/>
            <person name="Dong D."/>
            <person name="Cook K."/>
            <person name="Shan G."/>
            <person name="Zhang H."/>
            <person name="Kosiol C."/>
            <person name="Xie X."/>
            <person name="Lu Z."/>
            <person name="Zheng H."/>
            <person name="Li Y."/>
            <person name="Steiner C.C."/>
            <person name="Lam T.T."/>
            <person name="Lin S."/>
            <person name="Zhang Q."/>
            <person name="Li G."/>
            <person name="Tian J."/>
            <person name="Gong T."/>
            <person name="Liu H."/>
            <person name="Zhang D."/>
            <person name="Fang L."/>
            <person name="Ye C."/>
            <person name="Zhang J."/>
            <person name="Hu W."/>
            <person name="Xu A."/>
            <person name="Ren Y."/>
            <person name="Zhang G."/>
            <person name="Bruford M.W."/>
            <person name="Li Q."/>
            <person name="Ma L."/>
            <person name="Guo Y."/>
            <person name="An N."/>
            <person name="Hu Y."/>
            <person name="Zheng Y."/>
            <person name="Shi Y."/>
            <person name="Li Z."/>
            <person name="Liu Q."/>
            <person name="Chen Y."/>
            <person name="Zhao J."/>
            <person name="Qu N."/>
            <person name="Zhao S."/>
            <person name="Tian F."/>
            <person name="Wang X."/>
            <person name="Wang H."/>
            <person name="Xu L."/>
            <person name="Liu X."/>
            <person name="Vinar T."/>
            <person name="Wang Y."/>
            <person name="Lam T.W."/>
            <person name="Yiu S.M."/>
            <person name="Liu S."/>
            <person name="Zhang H."/>
            <person name="Li D."/>
            <person name="Huang Y."/>
            <person name="Wang X."/>
            <person name="Yang G."/>
            <person name="Jiang Z."/>
            <person name="Wang J."/>
            <person name="Qin N."/>
            <person name="Li L."/>
            <person name="Li J."/>
            <person name="Bolund L."/>
            <person name="Kristiansen K."/>
            <person name="Wong G.K."/>
            <person name="Olson M."/>
            <person name="Zhang X."/>
            <person name="Li S."/>
            <person name="Yang H."/>
            <person name="Wang J."/>
            <person name="Wang J."/>
        </authorList>
    </citation>
    <scope>NUCLEOTIDE SEQUENCE [LARGE SCALE GENOMIC DNA]</scope>
</reference>
<feature type="transmembrane region" description="Helical" evidence="10">
    <location>
        <begin position="505"/>
        <end position="527"/>
    </location>
</feature>
<dbReference type="GO" id="GO:0008270">
    <property type="term" value="F:zinc ion binding"/>
    <property type="evidence" value="ECO:0007669"/>
    <property type="project" value="UniProtKB-KW"/>
</dbReference>
<evidence type="ECO:0000256" key="4">
    <source>
        <dbReference type="ARBA" id="ARBA00022771"/>
    </source>
</evidence>
<feature type="domain" description="RING-type" evidence="11">
    <location>
        <begin position="601"/>
        <end position="640"/>
    </location>
</feature>
<dbReference type="InterPro" id="IPR051856">
    <property type="entry name" value="CSR-E3_Ligase_Protein"/>
</dbReference>
<keyword evidence="7 10" id="KW-0472">Membrane</keyword>
<evidence type="ECO:0000256" key="5">
    <source>
        <dbReference type="ARBA" id="ARBA00022833"/>
    </source>
</evidence>
<organism evidence="12 13">
    <name type="scientific">Ailuropoda melanoleuca</name>
    <name type="common">Giant panda</name>
    <dbReference type="NCBI Taxonomy" id="9646"/>
    <lineage>
        <taxon>Eukaryota</taxon>
        <taxon>Metazoa</taxon>
        <taxon>Chordata</taxon>
        <taxon>Craniata</taxon>
        <taxon>Vertebrata</taxon>
        <taxon>Euteleostomi</taxon>
        <taxon>Mammalia</taxon>
        <taxon>Eutheria</taxon>
        <taxon>Laurasiatheria</taxon>
        <taxon>Carnivora</taxon>
        <taxon>Caniformia</taxon>
        <taxon>Ursidae</taxon>
        <taxon>Ailuropoda</taxon>
    </lineage>
</organism>
<evidence type="ECO:0000256" key="6">
    <source>
        <dbReference type="ARBA" id="ARBA00022989"/>
    </source>
</evidence>
<evidence type="ECO:0000256" key="3">
    <source>
        <dbReference type="ARBA" id="ARBA00022723"/>
    </source>
</evidence>
<feature type="region of interest" description="Disordered" evidence="9">
    <location>
        <begin position="641"/>
        <end position="661"/>
    </location>
</feature>
<evidence type="ECO:0000313" key="13">
    <source>
        <dbReference type="Proteomes" id="UP000008912"/>
    </source>
</evidence>
<dbReference type="AlphaFoldDB" id="A0A7N5KA91"/>
<dbReference type="InterPro" id="IPR058842">
    <property type="entry name" value="DCST1_C"/>
</dbReference>
<keyword evidence="4 8" id="KW-0863">Zinc-finger</keyword>
<reference evidence="12" key="3">
    <citation type="submission" date="2025-09" db="UniProtKB">
        <authorList>
            <consortium name="Ensembl"/>
        </authorList>
    </citation>
    <scope>IDENTIFICATION</scope>
</reference>
<proteinExistence type="predicted"/>
<evidence type="ECO:0000256" key="8">
    <source>
        <dbReference type="PROSITE-ProRule" id="PRU00175"/>
    </source>
</evidence>
<feature type="compositionally biased region" description="Low complexity" evidence="9">
    <location>
        <begin position="646"/>
        <end position="661"/>
    </location>
</feature>
<dbReference type="Pfam" id="PF07782">
    <property type="entry name" value="DC_STAMP"/>
    <property type="match status" value="1"/>
</dbReference>
<dbReference type="GeneTree" id="ENSGT00940000153269"/>
<evidence type="ECO:0000256" key="7">
    <source>
        <dbReference type="ARBA" id="ARBA00023136"/>
    </source>
</evidence>
<evidence type="ECO:0000256" key="2">
    <source>
        <dbReference type="ARBA" id="ARBA00022692"/>
    </source>
</evidence>
<evidence type="ECO:0000313" key="12">
    <source>
        <dbReference type="Ensembl" id="ENSAMEP00000037078.1"/>
    </source>
</evidence>